<gene>
    <name evidence="2" type="ORF">JGS22_013300</name>
</gene>
<reference evidence="2" key="1">
    <citation type="submission" date="2021-06" db="EMBL/GenBank/DDBJ databases">
        <title>Sequencing of actinobacteria type strains.</title>
        <authorList>
            <person name="Nguyen G.-S."/>
            <person name="Wentzel A."/>
        </authorList>
    </citation>
    <scope>NUCLEOTIDE SEQUENCE</scope>
    <source>
        <strain evidence="2">P38-E01</strain>
    </source>
</reference>
<dbReference type="RefSeq" id="WP_211041592.1">
    <property type="nucleotide sequence ID" value="NZ_JAELVF020000001.1"/>
</dbReference>
<sequence length="65" mass="7035">MRHDLPAHLWHKSSYSNGGSGNCLETQLTADGLVAVGDSKDRTRGAFAFSPTEWAAFVDLIKQGD</sequence>
<evidence type="ECO:0000259" key="1">
    <source>
        <dbReference type="Pfam" id="PF04149"/>
    </source>
</evidence>
<dbReference type="Proteomes" id="UP000694501">
    <property type="component" value="Unassembled WGS sequence"/>
</dbReference>
<name>A0A949JEG7_9ACTN</name>
<dbReference type="InterPro" id="IPR007278">
    <property type="entry name" value="DUF397"/>
</dbReference>
<evidence type="ECO:0000313" key="3">
    <source>
        <dbReference type="Proteomes" id="UP000694501"/>
    </source>
</evidence>
<dbReference type="AlphaFoldDB" id="A0A949JEG7"/>
<comment type="caution">
    <text evidence="2">The sequence shown here is derived from an EMBL/GenBank/DDBJ whole genome shotgun (WGS) entry which is preliminary data.</text>
</comment>
<organism evidence="2 3">
    <name type="scientific">Streptomyces tardus</name>
    <dbReference type="NCBI Taxonomy" id="2780544"/>
    <lineage>
        <taxon>Bacteria</taxon>
        <taxon>Bacillati</taxon>
        <taxon>Actinomycetota</taxon>
        <taxon>Actinomycetes</taxon>
        <taxon>Kitasatosporales</taxon>
        <taxon>Streptomycetaceae</taxon>
        <taxon>Streptomyces</taxon>
    </lineage>
</organism>
<accession>A0A949JEG7</accession>
<evidence type="ECO:0000313" key="2">
    <source>
        <dbReference type="EMBL" id="MBU7598562.1"/>
    </source>
</evidence>
<dbReference type="Pfam" id="PF04149">
    <property type="entry name" value="DUF397"/>
    <property type="match status" value="1"/>
</dbReference>
<dbReference type="EMBL" id="JAELVF020000001">
    <property type="protein sequence ID" value="MBU7598562.1"/>
    <property type="molecule type" value="Genomic_DNA"/>
</dbReference>
<protein>
    <submittedName>
        <fullName evidence="2">DUF397 domain-containing protein</fullName>
    </submittedName>
</protein>
<feature type="domain" description="DUF397" evidence="1">
    <location>
        <begin position="10"/>
        <end position="62"/>
    </location>
</feature>
<proteinExistence type="predicted"/>
<keyword evidence="3" id="KW-1185">Reference proteome</keyword>